<feature type="compositionally biased region" description="Basic residues" evidence="1">
    <location>
        <begin position="17"/>
        <end position="26"/>
    </location>
</feature>
<evidence type="ECO:0000313" key="2">
    <source>
        <dbReference type="EMBL" id="KAH0599443.1"/>
    </source>
</evidence>
<protein>
    <submittedName>
        <fullName evidence="2">Uncharacterized protein</fullName>
    </submittedName>
</protein>
<evidence type="ECO:0000313" key="3">
    <source>
        <dbReference type="Proteomes" id="UP000764110"/>
    </source>
</evidence>
<accession>A0A9P8MFI8</accession>
<organism evidence="2 3">
    <name type="scientific">Metarhizium humberi</name>
    <dbReference type="NCBI Taxonomy" id="2596975"/>
    <lineage>
        <taxon>Eukaryota</taxon>
        <taxon>Fungi</taxon>
        <taxon>Dikarya</taxon>
        <taxon>Ascomycota</taxon>
        <taxon>Pezizomycotina</taxon>
        <taxon>Sordariomycetes</taxon>
        <taxon>Hypocreomycetidae</taxon>
        <taxon>Hypocreales</taxon>
        <taxon>Clavicipitaceae</taxon>
        <taxon>Metarhizium</taxon>
    </lineage>
</organism>
<feature type="region of interest" description="Disordered" evidence="1">
    <location>
        <begin position="1"/>
        <end position="38"/>
    </location>
</feature>
<proteinExistence type="predicted"/>
<sequence>MIASAVDGANKFSGISHGRRVCRTSRIRGPMGSDRRYPPIPLKLGAPFLAPIFAYPRIGMSRNPSGEDNEARAAFPTQQFTSGAPAGIQRAIPLEGA</sequence>
<dbReference type="AlphaFoldDB" id="A0A9P8MFI8"/>
<dbReference type="Proteomes" id="UP000764110">
    <property type="component" value="Unassembled WGS sequence"/>
</dbReference>
<comment type="caution">
    <text evidence="2">The sequence shown here is derived from an EMBL/GenBank/DDBJ whole genome shotgun (WGS) entry which is preliminary data.</text>
</comment>
<evidence type="ECO:0000256" key="1">
    <source>
        <dbReference type="SAM" id="MobiDB-lite"/>
    </source>
</evidence>
<keyword evidence="3" id="KW-1185">Reference proteome</keyword>
<dbReference type="EMBL" id="JACEFI010000003">
    <property type="protein sequence ID" value="KAH0599443.1"/>
    <property type="molecule type" value="Genomic_DNA"/>
</dbReference>
<gene>
    <name evidence="2" type="ORF">MHUMG1_02231</name>
</gene>
<feature type="region of interest" description="Disordered" evidence="1">
    <location>
        <begin position="60"/>
        <end position="97"/>
    </location>
</feature>
<reference evidence="2 3" key="1">
    <citation type="submission" date="2020-07" db="EMBL/GenBank/DDBJ databases">
        <title>Metarhizium humberi genome.</title>
        <authorList>
            <person name="Lysoe E."/>
        </authorList>
    </citation>
    <scope>NUCLEOTIDE SEQUENCE [LARGE SCALE GENOMIC DNA]</scope>
    <source>
        <strain evidence="2 3">ESALQ1638</strain>
    </source>
</reference>
<name>A0A9P8MFI8_9HYPO</name>